<dbReference type="InterPro" id="IPR036864">
    <property type="entry name" value="Zn2-C6_fun-type_DNA-bd_sf"/>
</dbReference>
<feature type="region of interest" description="Disordered" evidence="4">
    <location>
        <begin position="717"/>
        <end position="748"/>
    </location>
</feature>
<dbReference type="EMBL" id="PYWC01000110">
    <property type="protein sequence ID" value="PWW72304.1"/>
    <property type="molecule type" value="Genomic_DNA"/>
</dbReference>
<feature type="compositionally biased region" description="Gly residues" evidence="4">
    <location>
        <begin position="893"/>
        <end position="904"/>
    </location>
</feature>
<feature type="region of interest" description="Disordered" evidence="4">
    <location>
        <begin position="106"/>
        <end position="170"/>
    </location>
</feature>
<evidence type="ECO:0000256" key="1">
    <source>
        <dbReference type="ARBA" id="ARBA00004123"/>
    </source>
</evidence>
<evidence type="ECO:0000313" key="7">
    <source>
        <dbReference type="Proteomes" id="UP000246991"/>
    </source>
</evidence>
<dbReference type="GO" id="GO:0006351">
    <property type="term" value="P:DNA-templated transcription"/>
    <property type="evidence" value="ECO:0007669"/>
    <property type="project" value="InterPro"/>
</dbReference>
<dbReference type="OrthoDB" id="762982at2759"/>
<comment type="caution">
    <text evidence="6">The sequence shown here is derived from an EMBL/GenBank/DDBJ whole genome shotgun (WGS) entry which is preliminary data.</text>
</comment>
<evidence type="ECO:0000256" key="2">
    <source>
        <dbReference type="ARBA" id="ARBA00022723"/>
    </source>
</evidence>
<dbReference type="STRING" id="42249.A0A317SD46"/>
<organism evidence="6 7">
    <name type="scientific">Tuber magnatum</name>
    <name type="common">white Piedmont truffle</name>
    <dbReference type="NCBI Taxonomy" id="42249"/>
    <lineage>
        <taxon>Eukaryota</taxon>
        <taxon>Fungi</taxon>
        <taxon>Dikarya</taxon>
        <taxon>Ascomycota</taxon>
        <taxon>Pezizomycotina</taxon>
        <taxon>Pezizomycetes</taxon>
        <taxon>Pezizales</taxon>
        <taxon>Tuberaceae</taxon>
        <taxon>Tuber</taxon>
    </lineage>
</organism>
<feature type="domain" description="Zn(2)-C6 fungal-type" evidence="5">
    <location>
        <begin position="35"/>
        <end position="66"/>
    </location>
</feature>
<dbReference type="SMART" id="SM00066">
    <property type="entry name" value="GAL4"/>
    <property type="match status" value="1"/>
</dbReference>
<dbReference type="Pfam" id="PF00172">
    <property type="entry name" value="Zn_clus"/>
    <property type="match status" value="1"/>
</dbReference>
<dbReference type="PANTHER" id="PTHR31001">
    <property type="entry name" value="UNCHARACTERIZED TRANSCRIPTIONAL REGULATORY PROTEIN"/>
    <property type="match status" value="1"/>
</dbReference>
<dbReference type="InterPro" id="IPR050613">
    <property type="entry name" value="Sec_Metabolite_Reg"/>
</dbReference>
<evidence type="ECO:0000313" key="6">
    <source>
        <dbReference type="EMBL" id="PWW72304.1"/>
    </source>
</evidence>
<dbReference type="GO" id="GO:0003677">
    <property type="term" value="F:DNA binding"/>
    <property type="evidence" value="ECO:0007669"/>
    <property type="project" value="InterPro"/>
</dbReference>
<dbReference type="GO" id="GO:0000981">
    <property type="term" value="F:DNA-binding transcription factor activity, RNA polymerase II-specific"/>
    <property type="evidence" value="ECO:0007669"/>
    <property type="project" value="InterPro"/>
</dbReference>
<dbReference type="Pfam" id="PF04082">
    <property type="entry name" value="Fungal_trans"/>
    <property type="match status" value="1"/>
</dbReference>
<feature type="compositionally biased region" description="Polar residues" evidence="4">
    <location>
        <begin position="737"/>
        <end position="748"/>
    </location>
</feature>
<evidence type="ECO:0000256" key="4">
    <source>
        <dbReference type="SAM" id="MobiDB-lite"/>
    </source>
</evidence>
<gene>
    <name evidence="6" type="ORF">C7212DRAFT_228562</name>
</gene>
<keyword evidence="7" id="KW-1185">Reference proteome</keyword>
<feature type="compositionally biased region" description="Low complexity" evidence="4">
    <location>
        <begin position="718"/>
        <end position="734"/>
    </location>
</feature>
<feature type="compositionally biased region" description="Polar residues" evidence="4">
    <location>
        <begin position="62"/>
        <end position="72"/>
    </location>
</feature>
<proteinExistence type="predicted"/>
<dbReference type="PROSITE" id="PS00463">
    <property type="entry name" value="ZN2_CY6_FUNGAL_1"/>
    <property type="match status" value="1"/>
</dbReference>
<dbReference type="GO" id="GO:0005634">
    <property type="term" value="C:nucleus"/>
    <property type="evidence" value="ECO:0007669"/>
    <property type="project" value="UniProtKB-SubCell"/>
</dbReference>
<feature type="region of interest" description="Disordered" evidence="4">
    <location>
        <begin position="50"/>
        <end position="92"/>
    </location>
</feature>
<dbReference type="PANTHER" id="PTHR31001:SF49">
    <property type="entry name" value="ZN(II)2CYS6 TRANSCRIPTION FACTOR (EUROFUNG)"/>
    <property type="match status" value="1"/>
</dbReference>
<dbReference type="GO" id="GO:0008270">
    <property type="term" value="F:zinc ion binding"/>
    <property type="evidence" value="ECO:0007669"/>
    <property type="project" value="InterPro"/>
</dbReference>
<evidence type="ECO:0000259" key="5">
    <source>
        <dbReference type="PROSITE" id="PS50048"/>
    </source>
</evidence>
<feature type="compositionally biased region" description="Acidic residues" evidence="4">
    <location>
        <begin position="137"/>
        <end position="149"/>
    </location>
</feature>
<feature type="compositionally biased region" description="Basic and acidic residues" evidence="4">
    <location>
        <begin position="117"/>
        <end position="136"/>
    </location>
</feature>
<accession>A0A317SD46</accession>
<feature type="compositionally biased region" description="Polar residues" evidence="4">
    <location>
        <begin position="9"/>
        <end position="18"/>
    </location>
</feature>
<feature type="compositionally biased region" description="Basic and acidic residues" evidence="4">
    <location>
        <begin position="154"/>
        <end position="164"/>
    </location>
</feature>
<keyword evidence="3" id="KW-0539">Nucleus</keyword>
<dbReference type="PROSITE" id="PS50048">
    <property type="entry name" value="ZN2_CY6_FUNGAL_2"/>
    <property type="match status" value="1"/>
</dbReference>
<dbReference type="AlphaFoldDB" id="A0A317SD46"/>
<dbReference type="Proteomes" id="UP000246991">
    <property type="component" value="Unassembled WGS sequence"/>
</dbReference>
<name>A0A317SD46_9PEZI</name>
<reference evidence="6 7" key="1">
    <citation type="submission" date="2018-03" db="EMBL/GenBank/DDBJ databases">
        <title>Genomes of Pezizomycetes fungi and the evolution of truffles.</title>
        <authorList>
            <person name="Murat C."/>
            <person name="Payen T."/>
            <person name="Noel B."/>
            <person name="Kuo A."/>
            <person name="Martin F.M."/>
        </authorList>
    </citation>
    <scope>NUCLEOTIDE SEQUENCE [LARGE SCALE GENOMIC DNA]</scope>
    <source>
        <strain evidence="6">091103-1</strain>
    </source>
</reference>
<dbReference type="SMART" id="SM00906">
    <property type="entry name" value="Fungal_trans"/>
    <property type="match status" value="1"/>
</dbReference>
<dbReference type="Gene3D" id="4.10.240.10">
    <property type="entry name" value="Zn(2)-C6 fungal-type DNA-binding domain"/>
    <property type="match status" value="1"/>
</dbReference>
<dbReference type="InterPro" id="IPR007219">
    <property type="entry name" value="XnlR_reg_dom"/>
</dbReference>
<keyword evidence="2" id="KW-0479">Metal-binding</keyword>
<sequence>MSPTPPSPSGHSQDANTKSSKEFRVVRKRNRIPLSCAPCRNRKLKCNRSHPCENCTRRGDPSTCTYASTVTGPSRVRKQSTGSNGFSSDEMQSRIDRLEGLVLRLMGSGGNHVSPPVDRERSASADDGTNKNKRSDDDDGDGDDDDDDVGMGSIHEDENHRSGESDEDVEKVRSALGIMKVDQGKSYYRGGTHWAAILSEISEVKNFFNEVKQSWEEKLAYMKAKNAGSNKLDRTGFPFSAGKPPSRQELLSLVPRRELVDLLVDGFFRNYDPIFHVLHRPTFYKQYEDFWRDPTQVDLIWLGLLMAIMCLSLKIYHYSGEEPPEISGKTQEMSCAFRLATEQCLIVGEFTKKMYIHTVQALILVCTWQTSKDHVEESWLFQGLLVRVAMCMGLHRDPMQFESTITPSEAEIRRRIWTMISCMDVLESIKIGLPCMIRQEECDTRLPMNLHDDEVGEGVDVLPPERPREELTGVSYMIAKASMAKVYSRIVTQTSSLEHRPAHDQILKMDAEIREMHAAVPPFLRLKPTEECKGDPAWLIIQRYNLDLIAHKALATLHRPYAARAEHNPRYEGSRQKCVEAALVLLRHQAEIILDTQSTLKHARWFTEGLGCHDFLHAAMIICLDLSTQCRIARDRSKTQGEQGFLLGAKERAEQYNVLEKTRLIYEQQRDTSIDATKAYGVLTVMLDKIRGGPGYFDFSLGCPMETRKAVEKNGLVSTPQGSISPSTTSGTPILATPSSSASEVPQAPLNPTKNEVAAMSLGLTGQNVLSPNTAAAMLYSPRTPGGHNIVMGDVNNGEYGAPPSGSSNDMSQFWSQSGVDIPSGLDWDEWDSFMQGINLDSNQSPAWPMMTALSGSAQQPVLNRDGAYRVSPSSTAVSNTAAAAGASVTPGDAGGGGSGGGQAPAGSGLSANTTGYFVTDGMDIGSLLK</sequence>
<dbReference type="CDD" id="cd00067">
    <property type="entry name" value="GAL4"/>
    <property type="match status" value="1"/>
</dbReference>
<feature type="region of interest" description="Disordered" evidence="4">
    <location>
        <begin position="893"/>
        <end position="912"/>
    </location>
</feature>
<evidence type="ECO:0000256" key="3">
    <source>
        <dbReference type="ARBA" id="ARBA00023242"/>
    </source>
</evidence>
<dbReference type="CDD" id="cd12148">
    <property type="entry name" value="fungal_TF_MHR"/>
    <property type="match status" value="1"/>
</dbReference>
<feature type="compositionally biased region" description="Polar residues" evidence="4">
    <location>
        <begin position="79"/>
        <end position="90"/>
    </location>
</feature>
<protein>
    <recommendedName>
        <fullName evidence="5">Zn(2)-C6 fungal-type domain-containing protein</fullName>
    </recommendedName>
</protein>
<dbReference type="SUPFAM" id="SSF57701">
    <property type="entry name" value="Zn2/Cys6 DNA-binding domain"/>
    <property type="match status" value="1"/>
</dbReference>
<dbReference type="InterPro" id="IPR001138">
    <property type="entry name" value="Zn2Cys6_DnaBD"/>
</dbReference>
<comment type="subcellular location">
    <subcellularLocation>
        <location evidence="1">Nucleus</location>
    </subcellularLocation>
</comment>
<feature type="region of interest" description="Disordered" evidence="4">
    <location>
        <begin position="1"/>
        <end position="22"/>
    </location>
</feature>